<feature type="region of interest" description="Disordered" evidence="1">
    <location>
        <begin position="91"/>
        <end position="169"/>
    </location>
</feature>
<sequence length="229" mass="25260">MESSQIVKERTRIFLFRRSPQSLCDIFCCTQATGYPKIKLKPNQNPFRNLSTQLQSLQQYDFIANRAKINAETIFDCSCSAAIGNAESLATTSTGMGPPPRPFFAPDSSSLPLPPATEFETEPETAPPTPLNDTKKKNDDDDDFELKAEVGPKRKGKKPAKGKDKEKVLPEFIEDSDDNMDIDEAILSFVAVLPKPNTSTSNSANANAKSLPNNIRIPPRTQPQIHPNP</sequence>
<dbReference type="EMBL" id="ML769534">
    <property type="protein sequence ID" value="KAE9395291.1"/>
    <property type="molecule type" value="Genomic_DNA"/>
</dbReference>
<feature type="region of interest" description="Disordered" evidence="1">
    <location>
        <begin position="195"/>
        <end position="229"/>
    </location>
</feature>
<evidence type="ECO:0000313" key="2">
    <source>
        <dbReference type="EMBL" id="KAE9395291.1"/>
    </source>
</evidence>
<organism evidence="2 3">
    <name type="scientific">Gymnopus androsaceus JB14</name>
    <dbReference type="NCBI Taxonomy" id="1447944"/>
    <lineage>
        <taxon>Eukaryota</taxon>
        <taxon>Fungi</taxon>
        <taxon>Dikarya</taxon>
        <taxon>Basidiomycota</taxon>
        <taxon>Agaricomycotina</taxon>
        <taxon>Agaricomycetes</taxon>
        <taxon>Agaricomycetidae</taxon>
        <taxon>Agaricales</taxon>
        <taxon>Marasmiineae</taxon>
        <taxon>Omphalotaceae</taxon>
        <taxon>Gymnopus</taxon>
    </lineage>
</organism>
<feature type="compositionally biased region" description="Basic and acidic residues" evidence="1">
    <location>
        <begin position="133"/>
        <end position="152"/>
    </location>
</feature>
<feature type="compositionally biased region" description="Low complexity" evidence="1">
    <location>
        <begin position="195"/>
        <end position="214"/>
    </location>
</feature>
<evidence type="ECO:0000256" key="1">
    <source>
        <dbReference type="SAM" id="MobiDB-lite"/>
    </source>
</evidence>
<gene>
    <name evidence="2" type="ORF">BT96DRAFT_942554</name>
</gene>
<protein>
    <submittedName>
        <fullName evidence="2">Uncharacterized protein</fullName>
    </submittedName>
</protein>
<dbReference type="AlphaFoldDB" id="A0A6A4HB62"/>
<name>A0A6A4HB62_9AGAR</name>
<evidence type="ECO:0000313" key="3">
    <source>
        <dbReference type="Proteomes" id="UP000799118"/>
    </source>
</evidence>
<proteinExistence type="predicted"/>
<keyword evidence="3" id="KW-1185">Reference proteome</keyword>
<accession>A0A6A4HB62</accession>
<dbReference type="Proteomes" id="UP000799118">
    <property type="component" value="Unassembled WGS sequence"/>
</dbReference>
<reference evidence="2" key="1">
    <citation type="journal article" date="2019" name="Environ. Microbiol.">
        <title>Fungal ecological strategies reflected in gene transcription - a case study of two litter decomposers.</title>
        <authorList>
            <person name="Barbi F."/>
            <person name="Kohler A."/>
            <person name="Barry K."/>
            <person name="Baskaran P."/>
            <person name="Daum C."/>
            <person name="Fauchery L."/>
            <person name="Ihrmark K."/>
            <person name="Kuo A."/>
            <person name="LaButti K."/>
            <person name="Lipzen A."/>
            <person name="Morin E."/>
            <person name="Grigoriev I.V."/>
            <person name="Henrissat B."/>
            <person name="Lindahl B."/>
            <person name="Martin F."/>
        </authorList>
    </citation>
    <scope>NUCLEOTIDE SEQUENCE</scope>
    <source>
        <strain evidence="2">JB14</strain>
    </source>
</reference>